<dbReference type="EMBL" id="JAFFHB010000001">
    <property type="protein sequence ID" value="KAK4672632.1"/>
    <property type="molecule type" value="Genomic_DNA"/>
</dbReference>
<name>A0ABR0HWY3_9PEZI</name>
<dbReference type="Pfam" id="PF11915">
    <property type="entry name" value="DUF3433"/>
    <property type="match status" value="2"/>
</dbReference>
<dbReference type="SUPFAM" id="SSF81665">
    <property type="entry name" value="Calcium ATPase, transmembrane domain M"/>
    <property type="match status" value="1"/>
</dbReference>
<feature type="compositionally biased region" description="Polar residues" evidence="1">
    <location>
        <begin position="206"/>
        <end position="230"/>
    </location>
</feature>
<feature type="transmembrane region" description="Helical" evidence="2">
    <location>
        <begin position="60"/>
        <end position="80"/>
    </location>
</feature>
<feature type="transmembrane region" description="Helical" evidence="2">
    <location>
        <begin position="728"/>
        <end position="749"/>
    </location>
</feature>
<dbReference type="InterPro" id="IPR023298">
    <property type="entry name" value="ATPase_P-typ_TM_dom_sf"/>
</dbReference>
<keyword evidence="4" id="KW-1185">Reference proteome</keyword>
<feature type="transmembrane region" description="Helical" evidence="2">
    <location>
        <begin position="848"/>
        <end position="868"/>
    </location>
</feature>
<proteinExistence type="predicted"/>
<keyword evidence="2" id="KW-1133">Transmembrane helix</keyword>
<evidence type="ECO:0008006" key="5">
    <source>
        <dbReference type="Google" id="ProtNLM"/>
    </source>
</evidence>
<dbReference type="InterPro" id="IPR021840">
    <property type="entry name" value="DUF3433"/>
</dbReference>
<dbReference type="Proteomes" id="UP001326199">
    <property type="component" value="Unassembled WGS sequence"/>
</dbReference>
<accession>A0ABR0HWY3</accession>
<feature type="region of interest" description="Disordered" evidence="1">
    <location>
        <begin position="153"/>
        <end position="175"/>
    </location>
</feature>
<evidence type="ECO:0000256" key="2">
    <source>
        <dbReference type="SAM" id="Phobius"/>
    </source>
</evidence>
<reference evidence="3 4" key="1">
    <citation type="journal article" date="2023" name="bioRxiv">
        <title>High-quality genome assemblies of four members of thePodospora anserinaspecies complex.</title>
        <authorList>
            <person name="Ament-Velasquez S.L."/>
            <person name="Vogan A.A."/>
            <person name="Wallerman O."/>
            <person name="Hartmann F."/>
            <person name="Gautier V."/>
            <person name="Silar P."/>
            <person name="Giraud T."/>
            <person name="Johannesson H."/>
        </authorList>
    </citation>
    <scope>NUCLEOTIDE SEQUENCE [LARGE SCALE GENOMIC DNA]</scope>
    <source>
        <strain evidence="3 4">CBS 411.78</strain>
    </source>
</reference>
<feature type="transmembrane region" description="Helical" evidence="2">
    <location>
        <begin position="1118"/>
        <end position="1144"/>
    </location>
</feature>
<evidence type="ECO:0000313" key="3">
    <source>
        <dbReference type="EMBL" id="KAK4672632.1"/>
    </source>
</evidence>
<comment type="caution">
    <text evidence="3">The sequence shown here is derived from an EMBL/GenBank/DDBJ whole genome shotgun (WGS) entry which is preliminary data.</text>
</comment>
<organism evidence="3 4">
    <name type="scientific">Podospora pseudopauciseta</name>
    <dbReference type="NCBI Taxonomy" id="2093780"/>
    <lineage>
        <taxon>Eukaryota</taxon>
        <taxon>Fungi</taxon>
        <taxon>Dikarya</taxon>
        <taxon>Ascomycota</taxon>
        <taxon>Pezizomycotina</taxon>
        <taxon>Sordariomycetes</taxon>
        <taxon>Sordariomycetidae</taxon>
        <taxon>Sordariales</taxon>
        <taxon>Podosporaceae</taxon>
        <taxon>Podospora</taxon>
    </lineage>
</organism>
<dbReference type="RefSeq" id="XP_062769954.1">
    <property type="nucleotide sequence ID" value="XM_062907047.1"/>
</dbReference>
<evidence type="ECO:0000313" key="4">
    <source>
        <dbReference type="Proteomes" id="UP001326199"/>
    </source>
</evidence>
<feature type="region of interest" description="Disordered" evidence="1">
    <location>
        <begin position="200"/>
        <end position="248"/>
    </location>
</feature>
<feature type="transmembrane region" description="Helical" evidence="2">
    <location>
        <begin position="983"/>
        <end position="1002"/>
    </location>
</feature>
<dbReference type="PANTHER" id="PTHR37544">
    <property type="entry name" value="SPRAY-RELATED"/>
    <property type="match status" value="1"/>
</dbReference>
<feature type="transmembrane region" description="Helical" evidence="2">
    <location>
        <begin position="798"/>
        <end position="817"/>
    </location>
</feature>
<feature type="transmembrane region" description="Helical" evidence="2">
    <location>
        <begin position="1087"/>
        <end position="1106"/>
    </location>
</feature>
<sequence>MQQPLITPRDDRAAYEYSIQATEDYNYEPRRTEEQVAPTWQPPAWRPTDTPNYKPKPLRWPFISGLMVLLVVAIALITFADKSLPNSDTSARFLGLHPNASQPVRLARDVLPNNTATMTPVSGMTSMSQSTLSFEEEVRVAVQSSYSPEIVSQATPTLQSSTETQSIPSSGSTSPIFIVTGVTETERLSLSASETMDNNAFRLPDSETSNPSSVPSVTISQDTSATASGLSSVTAPPSEPVSSSTSATSVSGMSLIPISVSISYFTRNVTVPVTTILFTSTFTRTRTSSFSSASTFTTTFVTDVTDVAPTTVMSFWSSDGSEGTVPISTGMGTGVKPTTIVSGVTTTVAGVSTATDVVTSVFTSTLTGVVIPSVGQVTITYFQTVMPVPVTEPPNPVKVTGVEVIDGTVIEVIKTQGPVVVVVPTNEVQTRVVEQEIRTGVVRVGGSAVTNVVVITPTPGVAIGQVTNVDGAPRTIQAVVAPVEVGQPVTYTVVDNVGGSLVSQVVVTTPAGPPYQPVSYTVVREQGGSLVTQVVVTTPTGPPGQPITYTAINMEGGTPVTQVVVTTPSVDGPFVPITYLVTTNIGGTPTVVTITPAPTTFVTTIDGTTITRVTTPPVTSFTTTIDGTLTTLTLTTTPTNTSPITLTLATTSRETLSTFTSTIPPTTFLTTISGSLRTITSTPSPTTSLSTRLPTTLTYTSTTTPTPSSPSESLVPQTRVISWSETDIFLGTFLPALLAIAIVIPLRIIDLNAKLYQPFQSLTLPTGSLGANTLLVQYSGVLSFVTPVITLLQAKHPVPFVTTLMVGCGSLMVPFATEAIGLKLHGDCYLNTASKNCGPALGVNRTAGYVLVGLMVVVVVLLGVVMWFTNWGRKGVTGVRANPWNLAGMGSLLGGVRSDLGCGHGKKMRYKRYGMGWYRNRDGREDYGMIVLDEAGQGLQQQQHPTSVSESDDMDGSDAVADLKTGVSGSHLPFMTLRIPWRVGLILFQLAVFIFIIYYHAYYRGGIKDNGKLWTFMNANTFGVRFLSAIIGVIVAFCWQSFFLSVSTMTPFQLMALSTQPASRSILFSPNTNPFSGLYSAIRNRHMFLLAVSIAAIMSEFLPVLLSNVPFSLYQTSAAATACAVLSCLFLAVMLAVLGWSFWIRYPPMPADPRSIAGMMYYLSQSPTLLADLEGISSMDGAARRKRIEENGGRYYYGVLPVSVGNGLWESQDRRRLGVEVETGGGSGSSGYEPEDGTTPAFAAMDGPAMTETARRGEYHAVDGSGDGGSGELRHDRSFMSQNTAYQGHRIDEQPAMYG</sequence>
<dbReference type="GeneID" id="87927390"/>
<dbReference type="PANTHER" id="PTHR37544:SF3">
    <property type="entry name" value="SPRAY"/>
    <property type="match status" value="1"/>
</dbReference>
<gene>
    <name evidence="3" type="ORF">QC763_104770</name>
</gene>
<feature type="compositionally biased region" description="Low complexity" evidence="1">
    <location>
        <begin position="231"/>
        <end position="248"/>
    </location>
</feature>
<keyword evidence="2" id="KW-0472">Membrane</keyword>
<feature type="transmembrane region" description="Helical" evidence="2">
    <location>
        <begin position="769"/>
        <end position="791"/>
    </location>
</feature>
<feature type="transmembrane region" description="Helical" evidence="2">
    <location>
        <begin position="1022"/>
        <end position="1046"/>
    </location>
</feature>
<keyword evidence="2" id="KW-0812">Transmembrane</keyword>
<protein>
    <recommendedName>
        <fullName evidence="5">Zonadhesin</fullName>
    </recommendedName>
</protein>
<evidence type="ECO:0000256" key="1">
    <source>
        <dbReference type="SAM" id="MobiDB-lite"/>
    </source>
</evidence>